<evidence type="ECO:0000256" key="10">
    <source>
        <dbReference type="ARBA" id="ARBA00023310"/>
    </source>
</evidence>
<sequence length="176" mass="20608">MLASLWVNRIINWFSFNLICSISIEKWYSFIMLVIFSGLMFTRCPYIYGYIGFILILFVLVIPLYLCLVFTRFYTSVSSFFADMIPQGSPLWILPFIPHVELISFIIRPVVLLIRPFINVSVGVYSGLMIGDLCMISLNNNVFIITFLFILFVYEVFVILVHWFIIKEILKFTISH</sequence>
<keyword evidence="9 11" id="KW-0472">Membrane</keyword>
<proteinExistence type="inferred from homology"/>
<dbReference type="EMBL" id="AP017710">
    <property type="protein sequence ID" value="BAV81464.1"/>
    <property type="molecule type" value="Genomic_DNA"/>
</dbReference>
<comment type="similarity">
    <text evidence="2">Belongs to the ATPase A chain family.</text>
</comment>
<dbReference type="AlphaFoldDB" id="A0A2Z5QKG9"/>
<keyword evidence="5 11" id="KW-0812">Transmembrane</keyword>
<keyword evidence="6" id="KW-0375">Hydrogen ion transport</keyword>
<feature type="transmembrane region" description="Helical" evidence="11">
    <location>
        <begin position="118"/>
        <end position="138"/>
    </location>
</feature>
<evidence type="ECO:0000256" key="4">
    <source>
        <dbReference type="ARBA" id="ARBA00022547"/>
    </source>
</evidence>
<organism evidence="12">
    <name type="scientific">Schmidtea mediterranea</name>
    <name type="common">Freshwater planarian flatworm</name>
    <dbReference type="NCBI Taxonomy" id="79327"/>
    <lineage>
        <taxon>Eukaryota</taxon>
        <taxon>Metazoa</taxon>
        <taxon>Spiralia</taxon>
        <taxon>Lophotrochozoa</taxon>
        <taxon>Platyhelminthes</taxon>
        <taxon>Rhabditophora</taxon>
        <taxon>Seriata</taxon>
        <taxon>Tricladida</taxon>
        <taxon>Continenticola</taxon>
        <taxon>Geoplanoidea</taxon>
        <taxon>Dugesiidae</taxon>
        <taxon>Schmidtea</taxon>
    </lineage>
</organism>
<evidence type="ECO:0000256" key="5">
    <source>
        <dbReference type="ARBA" id="ARBA00022692"/>
    </source>
</evidence>
<keyword evidence="12" id="KW-0496">Mitochondrion</keyword>
<dbReference type="GO" id="GO:0006754">
    <property type="term" value="P:ATP biosynthetic process"/>
    <property type="evidence" value="ECO:0007669"/>
    <property type="project" value="UniProtKB-KW"/>
</dbReference>
<gene>
    <name evidence="12" type="primary">ATP6</name>
</gene>
<geneLocation type="mitochondrion" evidence="12"/>
<evidence type="ECO:0000256" key="7">
    <source>
        <dbReference type="ARBA" id="ARBA00022989"/>
    </source>
</evidence>
<evidence type="ECO:0000256" key="8">
    <source>
        <dbReference type="ARBA" id="ARBA00023065"/>
    </source>
</evidence>
<dbReference type="InterPro" id="IPR035908">
    <property type="entry name" value="F0_ATP_A_sf"/>
</dbReference>
<evidence type="ECO:0000256" key="6">
    <source>
        <dbReference type="ARBA" id="ARBA00022781"/>
    </source>
</evidence>
<feature type="transmembrane region" description="Helical" evidence="11">
    <location>
        <begin position="47"/>
        <end position="71"/>
    </location>
</feature>
<accession>A0A2Z5QKG9</accession>
<evidence type="ECO:0000313" key="12">
    <source>
        <dbReference type="EMBL" id="BAV81464.1"/>
    </source>
</evidence>
<feature type="transmembrane region" description="Helical" evidence="11">
    <location>
        <begin position="144"/>
        <end position="166"/>
    </location>
</feature>
<keyword evidence="8" id="KW-0406">Ion transport</keyword>
<evidence type="ECO:0000256" key="9">
    <source>
        <dbReference type="ARBA" id="ARBA00023136"/>
    </source>
</evidence>
<dbReference type="GO" id="GO:0045259">
    <property type="term" value="C:proton-transporting ATP synthase complex"/>
    <property type="evidence" value="ECO:0007669"/>
    <property type="project" value="UniProtKB-KW"/>
</dbReference>
<feature type="transmembrane region" description="Helical" evidence="11">
    <location>
        <begin position="12"/>
        <end position="35"/>
    </location>
</feature>
<evidence type="ECO:0000256" key="11">
    <source>
        <dbReference type="SAM" id="Phobius"/>
    </source>
</evidence>
<evidence type="ECO:0000256" key="1">
    <source>
        <dbReference type="ARBA" id="ARBA00004141"/>
    </source>
</evidence>
<protein>
    <submittedName>
        <fullName evidence="12">ATP synthase F0 subunit 6</fullName>
    </submittedName>
</protein>
<keyword evidence="4" id="KW-0138">CF(0)</keyword>
<evidence type="ECO:0000256" key="2">
    <source>
        <dbReference type="ARBA" id="ARBA00006810"/>
    </source>
</evidence>
<dbReference type="GO" id="GO:1902600">
    <property type="term" value="P:proton transmembrane transport"/>
    <property type="evidence" value="ECO:0007669"/>
    <property type="project" value="UniProtKB-KW"/>
</dbReference>
<dbReference type="SUPFAM" id="SSF81336">
    <property type="entry name" value="F1F0 ATP synthase subunit A"/>
    <property type="match status" value="1"/>
</dbReference>
<comment type="subcellular location">
    <subcellularLocation>
        <location evidence="1">Membrane</location>
        <topology evidence="1">Multi-pass membrane protein</topology>
    </subcellularLocation>
</comment>
<name>A0A2Z5QKG9_SCHMD</name>
<keyword evidence="3" id="KW-0813">Transport</keyword>
<keyword evidence="7 11" id="KW-1133">Transmembrane helix</keyword>
<keyword evidence="10" id="KW-0066">ATP synthesis</keyword>
<reference evidence="12" key="1">
    <citation type="submission" date="2016-10" db="EMBL/GenBank/DDBJ databases">
        <title>Complete mitochondrial genomes of 50 helminths species.</title>
        <authorList>
            <person name="Kikuchi T."/>
            <person name="Holroyd N."/>
            <person name="Berriman M."/>
        </authorList>
    </citation>
    <scope>NUCLEOTIDE SEQUENCE</scope>
</reference>
<evidence type="ECO:0000256" key="3">
    <source>
        <dbReference type="ARBA" id="ARBA00022448"/>
    </source>
</evidence>